<keyword evidence="4" id="KW-1185">Reference proteome</keyword>
<dbReference type="OrthoDB" id="555315at2759"/>
<evidence type="ECO:0000313" key="3">
    <source>
        <dbReference type="EMBL" id="KAG2489214.1"/>
    </source>
</evidence>
<organism evidence="3 4">
    <name type="scientific">Edaphochlamys debaryana</name>
    <dbReference type="NCBI Taxonomy" id="47281"/>
    <lineage>
        <taxon>Eukaryota</taxon>
        <taxon>Viridiplantae</taxon>
        <taxon>Chlorophyta</taxon>
        <taxon>core chlorophytes</taxon>
        <taxon>Chlorophyceae</taxon>
        <taxon>CS clade</taxon>
        <taxon>Chlamydomonadales</taxon>
        <taxon>Chlamydomonadales incertae sedis</taxon>
        <taxon>Edaphochlamys</taxon>
    </lineage>
</organism>
<feature type="domain" description="Pherophorin" evidence="2">
    <location>
        <begin position="54"/>
        <end position="200"/>
    </location>
</feature>
<dbReference type="EMBL" id="JAEHOE010000075">
    <property type="protein sequence ID" value="KAG2489214.1"/>
    <property type="molecule type" value="Genomic_DNA"/>
</dbReference>
<reference evidence="3" key="1">
    <citation type="journal article" date="2020" name="bioRxiv">
        <title>Comparative genomics of Chlamydomonas.</title>
        <authorList>
            <person name="Craig R.J."/>
            <person name="Hasan A.R."/>
            <person name="Ness R.W."/>
            <person name="Keightley P.D."/>
        </authorList>
    </citation>
    <scope>NUCLEOTIDE SEQUENCE</scope>
    <source>
        <strain evidence="3">CCAP 11/70</strain>
    </source>
</reference>
<dbReference type="AlphaFoldDB" id="A0A835Y145"/>
<dbReference type="Pfam" id="PF12499">
    <property type="entry name" value="DUF3707"/>
    <property type="match status" value="1"/>
</dbReference>
<dbReference type="Proteomes" id="UP000612055">
    <property type="component" value="Unassembled WGS sequence"/>
</dbReference>
<dbReference type="InterPro" id="IPR024616">
    <property type="entry name" value="Pherophorin"/>
</dbReference>
<gene>
    <name evidence="3" type="ORF">HYH03_012238</name>
</gene>
<sequence>MEELMGAYNGGSSLQSARSMVEGRMLTTAAPPPPIAELPPATPIPPNCEPYNDFPGYLCPKGNNCTFSPFSLTFAGSITGFKNFTACFTIDIARCPPNNTCCEEVFNGVDRVQLATAMDCIDGYGGMTIGGVSVPSTFDFYPPATASFTATGLAGTGLIQQGAQICVILDSCCKNFAKVFNTNRAIAKYMFAPLNVSCCPTCETTPLSPPPRVPLPPRSPRPPQPPRSPFPPNPPLPPSPPPPPKPPSPDCPETPPTPGNPNFPPNPPLPNFPQ</sequence>
<evidence type="ECO:0000259" key="2">
    <source>
        <dbReference type="Pfam" id="PF12499"/>
    </source>
</evidence>
<comment type="caution">
    <text evidence="3">The sequence shown here is derived from an EMBL/GenBank/DDBJ whole genome shotgun (WGS) entry which is preliminary data.</text>
</comment>
<evidence type="ECO:0000313" key="4">
    <source>
        <dbReference type="Proteomes" id="UP000612055"/>
    </source>
</evidence>
<feature type="region of interest" description="Disordered" evidence="1">
    <location>
        <begin position="207"/>
        <end position="274"/>
    </location>
</feature>
<accession>A0A835Y145</accession>
<name>A0A835Y145_9CHLO</name>
<evidence type="ECO:0000256" key="1">
    <source>
        <dbReference type="SAM" id="MobiDB-lite"/>
    </source>
</evidence>
<proteinExistence type="predicted"/>
<protein>
    <recommendedName>
        <fullName evidence="2">Pherophorin domain-containing protein</fullName>
    </recommendedName>
</protein>